<evidence type="ECO:0000313" key="4">
    <source>
        <dbReference type="Proteomes" id="UP000827889"/>
    </source>
</evidence>
<dbReference type="GO" id="GO:0016298">
    <property type="term" value="F:lipase activity"/>
    <property type="evidence" value="ECO:0007669"/>
    <property type="project" value="InterPro"/>
</dbReference>
<dbReference type="RefSeq" id="XP_030523766.1">
    <property type="nucleotide sequence ID" value="XM_030667906.2"/>
</dbReference>
<evidence type="ECO:0000256" key="2">
    <source>
        <dbReference type="ARBA" id="ARBA00022729"/>
    </source>
</evidence>
<dbReference type="KEGG" id="rarg:115736286"/>
<feature type="signal peptide" evidence="3">
    <location>
        <begin position="1"/>
        <end position="23"/>
    </location>
</feature>
<reference evidence="5" key="1">
    <citation type="submission" date="2025-08" db="UniProtKB">
        <authorList>
            <consortium name="RefSeq"/>
        </authorList>
    </citation>
    <scope>IDENTIFICATION</scope>
    <source>
        <tissue evidence="5">Leaf</tissue>
    </source>
</reference>
<dbReference type="InterPro" id="IPR001087">
    <property type="entry name" value="GDSL"/>
</dbReference>
<comment type="similarity">
    <text evidence="1">Belongs to the 'GDSL' lipolytic enzyme family.</text>
</comment>
<dbReference type="CDD" id="cd01837">
    <property type="entry name" value="SGNH_plant_lipase_like"/>
    <property type="match status" value="1"/>
</dbReference>
<evidence type="ECO:0000256" key="1">
    <source>
        <dbReference type="ARBA" id="ARBA00008668"/>
    </source>
</evidence>
<organism evidence="4 5">
    <name type="scientific">Rhodamnia argentea</name>
    <dbReference type="NCBI Taxonomy" id="178133"/>
    <lineage>
        <taxon>Eukaryota</taxon>
        <taxon>Viridiplantae</taxon>
        <taxon>Streptophyta</taxon>
        <taxon>Embryophyta</taxon>
        <taxon>Tracheophyta</taxon>
        <taxon>Spermatophyta</taxon>
        <taxon>Magnoliopsida</taxon>
        <taxon>eudicotyledons</taxon>
        <taxon>Gunneridae</taxon>
        <taxon>Pentapetalae</taxon>
        <taxon>rosids</taxon>
        <taxon>malvids</taxon>
        <taxon>Myrtales</taxon>
        <taxon>Myrtaceae</taxon>
        <taxon>Myrtoideae</taxon>
        <taxon>Myrteae</taxon>
        <taxon>Australasian group</taxon>
        <taxon>Rhodamnia</taxon>
    </lineage>
</organism>
<feature type="chain" id="PRO_5034034204" evidence="3">
    <location>
        <begin position="24"/>
        <end position="274"/>
    </location>
</feature>
<dbReference type="InterPro" id="IPR036514">
    <property type="entry name" value="SGNH_hydro_sf"/>
</dbReference>
<keyword evidence="4" id="KW-1185">Reference proteome</keyword>
<evidence type="ECO:0000313" key="5">
    <source>
        <dbReference type="RefSeq" id="XP_030523766.1"/>
    </source>
</evidence>
<dbReference type="Pfam" id="PF00657">
    <property type="entry name" value="Lipase_GDSL"/>
    <property type="match status" value="1"/>
</dbReference>
<proteinExistence type="inferred from homology"/>
<sequence length="274" mass="30309">MLREVITSVAVCIILLLPATCLRRLPENHVALFIFGDSLLDAGNNLYLNTSAKTNYFPYGETFFKHPTGRVCDGRIVPDFIAEYAKLPLIRPYLEPGFSNYTDGINFASAGAGILPETRPGTIHLKLQLSYFEEVVKRLRQQIGDEDAHRLLSDAIYLFSMGGNDYMALATDPKSSVLTAAYKKTFMTMVLGNFTTVIKEVYALGGRKFAFQNVGPIGCMLATRASSGINGCLHDPSVLAKMHNVALSRLLRKLAYQKAGFSYALFDYYTSLAM</sequence>
<gene>
    <name evidence="5" type="primary">LOC115736286</name>
</gene>
<dbReference type="InterPro" id="IPR008265">
    <property type="entry name" value="Lipase_GDSL_AS"/>
</dbReference>
<evidence type="ECO:0000256" key="3">
    <source>
        <dbReference type="SAM" id="SignalP"/>
    </source>
</evidence>
<keyword evidence="2 3" id="KW-0732">Signal</keyword>
<dbReference type="PANTHER" id="PTHR45966">
    <property type="entry name" value="GDSL-LIKE LIPASE/ACYLHYDROLASE"/>
    <property type="match status" value="1"/>
</dbReference>
<name>A0A8B8NMM6_9MYRT</name>
<dbReference type="InterPro" id="IPR044552">
    <property type="entry name" value="GLIP1-5/GLL25"/>
</dbReference>
<dbReference type="PANTHER" id="PTHR45966:SF12">
    <property type="entry name" value="GDSL ESTERASE_LIPASE 1-LIKE ISOFORM X2"/>
    <property type="match status" value="1"/>
</dbReference>
<dbReference type="Proteomes" id="UP000827889">
    <property type="component" value="Chromosome 11"/>
</dbReference>
<dbReference type="PROSITE" id="PS01098">
    <property type="entry name" value="LIPASE_GDSL_SER"/>
    <property type="match status" value="1"/>
</dbReference>
<dbReference type="InterPro" id="IPR035669">
    <property type="entry name" value="SGNH_plant_lipase-like"/>
</dbReference>
<dbReference type="OrthoDB" id="1600564at2759"/>
<protein>
    <submittedName>
        <fullName evidence="5">GDSL esterase/lipase 1-like</fullName>
    </submittedName>
</protein>
<dbReference type="Gene3D" id="3.40.50.1110">
    <property type="entry name" value="SGNH hydrolase"/>
    <property type="match status" value="1"/>
</dbReference>
<dbReference type="AlphaFoldDB" id="A0A8B8NMM6"/>
<dbReference type="GO" id="GO:0006629">
    <property type="term" value="P:lipid metabolic process"/>
    <property type="evidence" value="ECO:0007669"/>
    <property type="project" value="InterPro"/>
</dbReference>
<dbReference type="GeneID" id="115736286"/>
<accession>A0A8B8NMM6</accession>